<dbReference type="PANTHER" id="PTHR24123">
    <property type="entry name" value="ANKYRIN REPEAT-CONTAINING"/>
    <property type="match status" value="1"/>
</dbReference>
<dbReference type="GO" id="GO:0007165">
    <property type="term" value="P:signal transduction"/>
    <property type="evidence" value="ECO:0007669"/>
    <property type="project" value="InterPro"/>
</dbReference>
<sequence length="496" mass="54860">MAIVADHLGLSWTELAREMDFSVDEINHIRVENPNSLTAQSFMLLKKWVNRDGKNATTDALTAALTKINRMDIVTLLEGPIFDYGNISGTRCFADDNAVFRDQADGYHNISLELQSPSELSYEPPTPLRQDDFFSEDGGIVVSPSRTPVRPNELSLPTTSRDALSPNAAPPTVVAEDSSIGGRGSYSREGGSTEDDLEAHDSDEMPKHPEVFMQSTYQEQEVPSNGAHRARESGRSGFDEEEEEEMMQEKSCFKSINLEEGLEIVEIPQEKVQEIRSQVEQAKKEMCSLAGLQEGPSSVSQEISASGLHTDTQLQDRSQKPTERQNGEHPELQGRAGSLLEPQEPSSKMKGKGSRDSLDDTAAGPSTMDEDTVEPKAKQGAHRDNESSSDEEHTVTTRVYRRRVILKGDQAKNIPGESVTEEQFTDEEGNVVTRKVIRKVVRRVAGKDEKGKKKRSRRSRQAARAEQPAEEKEGSSKSPEGLSENSEVGRCEVCRV</sequence>
<evidence type="ECO:0000256" key="2">
    <source>
        <dbReference type="ARBA" id="ARBA00023043"/>
    </source>
</evidence>
<feature type="region of interest" description="Disordered" evidence="3">
    <location>
        <begin position="115"/>
        <end position="204"/>
    </location>
</feature>
<gene>
    <name evidence="5" type="ORF">Baya_0537</name>
</gene>
<accession>A0A556TII4</accession>
<feature type="compositionally biased region" description="Basic and acidic residues" evidence="3">
    <location>
        <begin position="373"/>
        <end position="395"/>
    </location>
</feature>
<feature type="compositionally biased region" description="Basic and acidic residues" evidence="3">
    <location>
        <begin position="229"/>
        <end position="238"/>
    </location>
</feature>
<feature type="compositionally biased region" description="Polar residues" evidence="3">
    <location>
        <begin position="295"/>
        <end position="316"/>
    </location>
</feature>
<evidence type="ECO:0000313" key="6">
    <source>
        <dbReference type="Proteomes" id="UP000319801"/>
    </source>
</evidence>
<protein>
    <submittedName>
        <fullName evidence="5">Ankyrin-3</fullName>
    </submittedName>
</protein>
<dbReference type="OrthoDB" id="20872at2759"/>
<dbReference type="Gene3D" id="1.10.533.10">
    <property type="entry name" value="Death Domain, Fas"/>
    <property type="match status" value="1"/>
</dbReference>
<feature type="domain" description="Death" evidence="4">
    <location>
        <begin position="1"/>
        <end position="81"/>
    </location>
</feature>
<dbReference type="AlphaFoldDB" id="A0A556TII4"/>
<feature type="compositionally biased region" description="Basic and acidic residues" evidence="3">
    <location>
        <begin position="317"/>
        <end position="332"/>
    </location>
</feature>
<evidence type="ECO:0000256" key="1">
    <source>
        <dbReference type="ARBA" id="ARBA00022737"/>
    </source>
</evidence>
<dbReference type="InterPro" id="IPR051165">
    <property type="entry name" value="Multifunctional_ANK_Repeat"/>
</dbReference>
<feature type="compositionally biased region" description="Basic residues" evidence="3">
    <location>
        <begin position="452"/>
        <end position="461"/>
    </location>
</feature>
<dbReference type="SMART" id="SM00005">
    <property type="entry name" value="DEATH"/>
    <property type="match status" value="1"/>
</dbReference>
<dbReference type="Pfam" id="PF00531">
    <property type="entry name" value="Death"/>
    <property type="match status" value="1"/>
</dbReference>
<dbReference type="PANTHER" id="PTHR24123:SF141">
    <property type="entry name" value="ANKYRIN 2, ISOFORM U"/>
    <property type="match status" value="1"/>
</dbReference>
<dbReference type="Proteomes" id="UP000319801">
    <property type="component" value="Unassembled WGS sequence"/>
</dbReference>
<keyword evidence="2" id="KW-0040">ANK repeat</keyword>
<dbReference type="InterPro" id="IPR011029">
    <property type="entry name" value="DEATH-like_dom_sf"/>
</dbReference>
<name>A0A556TII4_BAGYA</name>
<dbReference type="EMBL" id="VCAZ01000002">
    <property type="protein sequence ID" value="TSK14554.1"/>
    <property type="molecule type" value="Genomic_DNA"/>
</dbReference>
<feature type="compositionally biased region" description="Basic and acidic residues" evidence="3">
    <location>
        <begin position="487"/>
        <end position="496"/>
    </location>
</feature>
<keyword evidence="6" id="KW-1185">Reference proteome</keyword>
<evidence type="ECO:0000313" key="5">
    <source>
        <dbReference type="EMBL" id="TSK14554.1"/>
    </source>
</evidence>
<evidence type="ECO:0000256" key="3">
    <source>
        <dbReference type="SAM" id="MobiDB-lite"/>
    </source>
</evidence>
<dbReference type="FunFam" id="1.10.533.10:FF:000002">
    <property type="entry name" value="Ankyrin-3 isoform 2"/>
    <property type="match status" value="1"/>
</dbReference>
<comment type="caution">
    <text evidence="5">The sequence shown here is derived from an EMBL/GenBank/DDBJ whole genome shotgun (WGS) entry which is preliminary data.</text>
</comment>
<dbReference type="SUPFAM" id="SSF47986">
    <property type="entry name" value="DEATH domain"/>
    <property type="match status" value="1"/>
</dbReference>
<feature type="region of interest" description="Disordered" evidence="3">
    <location>
        <begin position="288"/>
        <end position="496"/>
    </location>
</feature>
<dbReference type="InterPro" id="IPR000488">
    <property type="entry name" value="Death_dom"/>
</dbReference>
<feature type="region of interest" description="Disordered" evidence="3">
    <location>
        <begin position="218"/>
        <end position="251"/>
    </location>
</feature>
<feature type="compositionally biased region" description="Basic residues" evidence="3">
    <location>
        <begin position="435"/>
        <end position="444"/>
    </location>
</feature>
<proteinExistence type="predicted"/>
<reference evidence="5 6" key="1">
    <citation type="journal article" date="2019" name="Genome Biol. Evol.">
        <title>Whole-Genome Sequencing of the Giant Devil Catfish, Bagarius yarrelli.</title>
        <authorList>
            <person name="Jiang W."/>
            <person name="Lv Y."/>
            <person name="Cheng L."/>
            <person name="Yang K."/>
            <person name="Chao B."/>
            <person name="Wang X."/>
            <person name="Li Y."/>
            <person name="Pan X."/>
            <person name="You X."/>
            <person name="Zhang Y."/>
            <person name="Yang J."/>
            <person name="Li J."/>
            <person name="Zhang X."/>
            <person name="Liu S."/>
            <person name="Sun C."/>
            <person name="Yang J."/>
            <person name="Shi Q."/>
        </authorList>
    </citation>
    <scope>NUCLEOTIDE SEQUENCE [LARGE SCALE GENOMIC DNA]</scope>
    <source>
        <strain evidence="5">JWS20170419001</strain>
        <tissue evidence="5">Muscle</tissue>
    </source>
</reference>
<keyword evidence="1" id="KW-0677">Repeat</keyword>
<feature type="compositionally biased region" description="Acidic residues" evidence="3">
    <location>
        <begin position="419"/>
        <end position="429"/>
    </location>
</feature>
<evidence type="ECO:0000259" key="4">
    <source>
        <dbReference type="PROSITE" id="PS50017"/>
    </source>
</evidence>
<dbReference type="PROSITE" id="PS50017">
    <property type="entry name" value="DEATH_DOMAIN"/>
    <property type="match status" value="1"/>
</dbReference>
<organism evidence="5 6">
    <name type="scientific">Bagarius yarrelli</name>
    <name type="common">Goonch</name>
    <name type="synonym">Bagrus yarrelli</name>
    <dbReference type="NCBI Taxonomy" id="175774"/>
    <lineage>
        <taxon>Eukaryota</taxon>
        <taxon>Metazoa</taxon>
        <taxon>Chordata</taxon>
        <taxon>Craniata</taxon>
        <taxon>Vertebrata</taxon>
        <taxon>Euteleostomi</taxon>
        <taxon>Actinopterygii</taxon>
        <taxon>Neopterygii</taxon>
        <taxon>Teleostei</taxon>
        <taxon>Ostariophysi</taxon>
        <taxon>Siluriformes</taxon>
        <taxon>Sisoridae</taxon>
        <taxon>Sisorinae</taxon>
        <taxon>Bagarius</taxon>
    </lineage>
</organism>